<dbReference type="GO" id="GO:0140359">
    <property type="term" value="F:ABC-type transporter activity"/>
    <property type="evidence" value="ECO:0007669"/>
    <property type="project" value="InterPro"/>
</dbReference>
<feature type="transmembrane region" description="Helical" evidence="10">
    <location>
        <begin position="1168"/>
        <end position="1190"/>
    </location>
</feature>
<dbReference type="Pfam" id="PF14510">
    <property type="entry name" value="ABC_trans_N"/>
    <property type="match status" value="1"/>
</dbReference>
<feature type="domain" description="ABC transporter" evidence="11">
    <location>
        <begin position="186"/>
        <end position="412"/>
    </location>
</feature>
<sequence length="1306" mass="147871">MDAAAKFQKVASMRLDSESQSGSSAWWRAPYAFSRLSSWREGDGDDAWWSAPYAFSRLSSWREGDDGDDDDEALRWAALESLPTRDRVRRAILPPLGAGGEGGEAAAHQVVDVLALGPRERRALLERLVRVADEDNERFLLKLKDRVERVGIHMPTIEVRFEHLMAEAEVRVGTSGLPTVLNSITNKLEEVAIALRLRRSRKRVMPILHDISGIVRPRRMTLLLGPPGSGKTTLLLALAGRLDKDLKVSGKVTYNGHGMDEFVPERTAAYISQHDLHIGEMTVRETLEFSARCQGVGSRFGLEICADTMVGDEMLRGISGGQRKRVTTANALFMDEISTGLDSSTTFQIIKSLRQAIHILGRTALISLLQPAPETYELFDDIILLSDGQIVYQGPREGVLEFFLSLGFKCPERKGVADFLQEVTSRKDQKQYWMRHDKPYKYVSVKKFASAFQSFHAGRALSRELAVPFDKNKNHPAALTTSRYGVSAMELLKANIDREILLMKRNSFVYIFRTLQLMTVSIVAMTLFFRTNMHRDSVTDGGIYMGALFFVVMMIMFNGFSELALTIIKLPVFFKQRDLLFFPAWAYTIPTWILRIPISFVEVGGFVFMAYYVIGFDPNVGRFFKQYILLLALNQMAASFFRFVGGAARNMIVANVFGSFMLLIFMVLGGYILVRDKVKKWWIWGYWISPLMYAQNAISVNEMLGHSWDKILNSSVSNETLGVQCLKSRGVFPEAKWYWIGFGALLGFIMLFNCLFTLALAYLKPYGKSHPSVSEEELKEKYANLNGNALSEDSLAPISSHRATIGTNGSCSATAQNHSCTMERDLVLPFTPLSLTFNNIKYFVDMPQNDIHSPQVTVYESLLFSAWLRLPRDVDLNTRKMFIEEVMELVELRPLRNALVGLPGVNGLSTEQRKRLTIAVELVANPSIIFMDEPTSGLDARAAAIVMRTVRNTVDTGRTVICTIHQPSIDIFEAFDEGIQGVRKIKDGYNPATWMLEITTAFQERTLGVDFSDLYKKSELYQRNMALIQELSEPAAGSSDLHFRNQYSQSFLVQCLACLWKQNLSYWRNPAYNAVRLFSTTVIALIFGTVFWDLGVMFLGILNAMSVQPVVSVERTVFYRERAAGMYSAFPYAFGQVTIELPYTLVQASVYGIIVYSMIGFEWMFAKFFWYLFFMYFTFLYFTFYGMMAVGLTPSYHVASIVSSAFYGIWNLFSGFIIPRPKVPIWWRWYCWACPVAWTLYGLVVSQFGDITTPLDTGVPVNVFIENYFGFKHSWLGVVAVAVVAFAVFFAFLFGFAIMKLNFQRR</sequence>
<dbReference type="Proteomes" id="UP000636709">
    <property type="component" value="Unassembled WGS sequence"/>
</dbReference>
<dbReference type="Pfam" id="PF08370">
    <property type="entry name" value="PDR_assoc"/>
    <property type="match status" value="1"/>
</dbReference>
<feature type="transmembrane region" description="Helical" evidence="10">
    <location>
        <begin position="592"/>
        <end position="614"/>
    </location>
</feature>
<keyword evidence="13" id="KW-1185">Reference proteome</keyword>
<feature type="transmembrane region" description="Helical" evidence="10">
    <location>
        <begin position="1141"/>
        <end position="1161"/>
    </location>
</feature>
<feature type="transmembrane region" description="Helical" evidence="10">
    <location>
        <begin position="737"/>
        <end position="763"/>
    </location>
</feature>
<accession>A0A835EE35</accession>
<evidence type="ECO:0000256" key="8">
    <source>
        <dbReference type="ARBA" id="ARBA00023136"/>
    </source>
</evidence>
<reference evidence="12" key="1">
    <citation type="submission" date="2020-07" db="EMBL/GenBank/DDBJ databases">
        <title>Genome sequence and genetic diversity analysis of an under-domesticated orphan crop, white fonio (Digitaria exilis).</title>
        <authorList>
            <person name="Bennetzen J.L."/>
            <person name="Chen S."/>
            <person name="Ma X."/>
            <person name="Wang X."/>
            <person name="Yssel A.E.J."/>
            <person name="Chaluvadi S.R."/>
            <person name="Johnson M."/>
            <person name="Gangashetty P."/>
            <person name="Hamidou F."/>
            <person name="Sanogo M.D."/>
            <person name="Zwaenepoel A."/>
            <person name="Wallace J."/>
            <person name="Van De Peer Y."/>
            <person name="Van Deynze A."/>
        </authorList>
    </citation>
    <scope>NUCLEOTIDE SEQUENCE</scope>
    <source>
        <tissue evidence="12">Leaves</tissue>
    </source>
</reference>
<evidence type="ECO:0000256" key="6">
    <source>
        <dbReference type="ARBA" id="ARBA00022840"/>
    </source>
</evidence>
<feature type="transmembrane region" description="Helical" evidence="10">
    <location>
        <begin position="541"/>
        <end position="572"/>
    </location>
</feature>
<dbReference type="OrthoDB" id="66620at2759"/>
<evidence type="ECO:0000256" key="10">
    <source>
        <dbReference type="SAM" id="Phobius"/>
    </source>
</evidence>
<feature type="transmembrane region" description="Helical" evidence="10">
    <location>
        <begin position="1077"/>
        <end position="1102"/>
    </location>
</feature>
<feature type="transmembrane region" description="Helical" evidence="10">
    <location>
        <begin position="1229"/>
        <end position="1249"/>
    </location>
</feature>
<dbReference type="SUPFAM" id="SSF52540">
    <property type="entry name" value="P-loop containing nucleoside triphosphate hydrolases"/>
    <property type="match status" value="2"/>
</dbReference>
<dbReference type="FunFam" id="3.40.50.300:FF:000839">
    <property type="entry name" value="ABC transporter G family member 32"/>
    <property type="match status" value="1"/>
</dbReference>
<evidence type="ECO:0000256" key="7">
    <source>
        <dbReference type="ARBA" id="ARBA00022989"/>
    </source>
</evidence>
<dbReference type="Pfam" id="PF00005">
    <property type="entry name" value="ABC_tran"/>
    <property type="match status" value="2"/>
</dbReference>
<dbReference type="InterPro" id="IPR003439">
    <property type="entry name" value="ABC_transporter-like_ATP-bd"/>
</dbReference>
<feature type="domain" description="ABC transporter" evidence="11">
    <location>
        <begin position="773"/>
        <end position="1007"/>
    </location>
</feature>
<dbReference type="PROSITE" id="PS50893">
    <property type="entry name" value="ABC_TRANSPORTER_2"/>
    <property type="match status" value="2"/>
</dbReference>
<evidence type="ECO:0000256" key="1">
    <source>
        <dbReference type="ARBA" id="ARBA00004141"/>
    </source>
</evidence>
<dbReference type="SMART" id="SM00382">
    <property type="entry name" value="AAA"/>
    <property type="match status" value="1"/>
</dbReference>
<dbReference type="InterPro" id="IPR034001">
    <property type="entry name" value="ABCG_PDR_1"/>
</dbReference>
<comment type="similarity">
    <text evidence="2">Belongs to the ABC transporter superfamily. ABCG family. PDR (TC 3.A.1.205) subfamily.</text>
</comment>
<dbReference type="InterPro" id="IPR003593">
    <property type="entry name" value="AAA+_ATPase"/>
</dbReference>
<keyword evidence="3" id="KW-0813">Transport</keyword>
<evidence type="ECO:0000256" key="9">
    <source>
        <dbReference type="ARBA" id="ARBA00037747"/>
    </source>
</evidence>
<keyword evidence="4 10" id="KW-0812">Transmembrane</keyword>
<protein>
    <recommendedName>
        <fullName evidence="11">ABC transporter domain-containing protein</fullName>
    </recommendedName>
</protein>
<feature type="transmembrane region" description="Helical" evidence="10">
    <location>
        <begin position="1275"/>
        <end position="1299"/>
    </location>
</feature>
<feature type="transmembrane region" description="Helical" evidence="10">
    <location>
        <begin position="651"/>
        <end position="674"/>
    </location>
</feature>
<dbReference type="CDD" id="cd03233">
    <property type="entry name" value="ABCG_PDR_domain1"/>
    <property type="match status" value="1"/>
</dbReference>
<organism evidence="12 13">
    <name type="scientific">Digitaria exilis</name>
    <dbReference type="NCBI Taxonomy" id="1010633"/>
    <lineage>
        <taxon>Eukaryota</taxon>
        <taxon>Viridiplantae</taxon>
        <taxon>Streptophyta</taxon>
        <taxon>Embryophyta</taxon>
        <taxon>Tracheophyta</taxon>
        <taxon>Spermatophyta</taxon>
        <taxon>Magnoliopsida</taxon>
        <taxon>Liliopsida</taxon>
        <taxon>Poales</taxon>
        <taxon>Poaceae</taxon>
        <taxon>PACMAD clade</taxon>
        <taxon>Panicoideae</taxon>
        <taxon>Panicodae</taxon>
        <taxon>Paniceae</taxon>
        <taxon>Anthephorinae</taxon>
        <taxon>Digitaria</taxon>
    </lineage>
</organism>
<keyword evidence="6" id="KW-0067">ATP-binding</keyword>
<dbReference type="FunFam" id="3.40.50.300:FF:006093">
    <property type="entry name" value="Uncharacterized protein"/>
    <property type="match status" value="1"/>
</dbReference>
<evidence type="ECO:0000256" key="3">
    <source>
        <dbReference type="ARBA" id="ARBA00022448"/>
    </source>
</evidence>
<keyword evidence="5" id="KW-0547">Nucleotide-binding</keyword>
<dbReference type="PANTHER" id="PTHR48040">
    <property type="entry name" value="PLEIOTROPIC DRUG RESISTANCE PROTEIN 1-LIKE ISOFORM X1"/>
    <property type="match status" value="1"/>
</dbReference>
<dbReference type="InterPro" id="IPR027417">
    <property type="entry name" value="P-loop_NTPase"/>
</dbReference>
<keyword evidence="8 10" id="KW-0472">Membrane</keyword>
<evidence type="ECO:0000256" key="4">
    <source>
        <dbReference type="ARBA" id="ARBA00022692"/>
    </source>
</evidence>
<dbReference type="GO" id="GO:0016887">
    <property type="term" value="F:ATP hydrolysis activity"/>
    <property type="evidence" value="ECO:0007669"/>
    <property type="project" value="InterPro"/>
</dbReference>
<comment type="function">
    <text evidence="9">May be a general defense protein.</text>
</comment>
<dbReference type="InterPro" id="IPR029481">
    <property type="entry name" value="ABC_trans_N"/>
</dbReference>
<evidence type="ECO:0000259" key="11">
    <source>
        <dbReference type="PROSITE" id="PS50893"/>
    </source>
</evidence>
<evidence type="ECO:0000313" key="12">
    <source>
        <dbReference type="EMBL" id="KAF8676072.1"/>
    </source>
</evidence>
<evidence type="ECO:0000256" key="2">
    <source>
        <dbReference type="ARBA" id="ARBA00006012"/>
    </source>
</evidence>
<name>A0A835EE35_9POAL</name>
<dbReference type="GO" id="GO:0005524">
    <property type="term" value="F:ATP binding"/>
    <property type="evidence" value="ECO:0007669"/>
    <property type="project" value="UniProtKB-KW"/>
</dbReference>
<dbReference type="Pfam" id="PF01061">
    <property type="entry name" value="ABC2_membrane"/>
    <property type="match status" value="2"/>
</dbReference>
<evidence type="ECO:0000313" key="13">
    <source>
        <dbReference type="Proteomes" id="UP000636709"/>
    </source>
</evidence>
<dbReference type="EMBL" id="JACEFO010002177">
    <property type="protein sequence ID" value="KAF8676072.1"/>
    <property type="molecule type" value="Genomic_DNA"/>
</dbReference>
<dbReference type="Pfam" id="PF19055">
    <property type="entry name" value="ABC2_membrane_7"/>
    <property type="match status" value="1"/>
</dbReference>
<dbReference type="InterPro" id="IPR013581">
    <property type="entry name" value="PDR_assoc"/>
</dbReference>
<feature type="transmembrane region" description="Helical" evidence="10">
    <location>
        <begin position="626"/>
        <end position="645"/>
    </location>
</feature>
<feature type="transmembrane region" description="Helical" evidence="10">
    <location>
        <begin position="508"/>
        <end position="529"/>
    </location>
</feature>
<evidence type="ECO:0000256" key="5">
    <source>
        <dbReference type="ARBA" id="ARBA00022741"/>
    </source>
</evidence>
<comment type="caution">
    <text evidence="12">The sequence shown here is derived from an EMBL/GenBank/DDBJ whole genome shotgun (WGS) entry which is preliminary data.</text>
</comment>
<dbReference type="GO" id="GO:0016020">
    <property type="term" value="C:membrane"/>
    <property type="evidence" value="ECO:0007669"/>
    <property type="project" value="UniProtKB-SubCell"/>
</dbReference>
<dbReference type="InterPro" id="IPR043926">
    <property type="entry name" value="ABCG_dom"/>
</dbReference>
<dbReference type="Gene3D" id="3.40.50.300">
    <property type="entry name" value="P-loop containing nucleotide triphosphate hydrolases"/>
    <property type="match status" value="2"/>
</dbReference>
<dbReference type="PANTHER" id="PTHR48040:SF35">
    <property type="entry name" value="ABC TRANSPORTER G FAMILY MEMBER 39-LIKE"/>
    <property type="match status" value="1"/>
</dbReference>
<feature type="transmembrane region" description="Helical" evidence="10">
    <location>
        <begin position="1196"/>
        <end position="1217"/>
    </location>
</feature>
<dbReference type="InterPro" id="IPR013525">
    <property type="entry name" value="ABC2_TM"/>
</dbReference>
<comment type="subcellular location">
    <subcellularLocation>
        <location evidence="1">Membrane</location>
        <topology evidence="1">Multi-pass membrane protein</topology>
    </subcellularLocation>
</comment>
<proteinExistence type="inferred from homology"/>
<feature type="transmembrane region" description="Helical" evidence="10">
    <location>
        <begin position="681"/>
        <end position="698"/>
    </location>
</feature>
<gene>
    <name evidence="12" type="ORF">HU200_047577</name>
</gene>
<keyword evidence="7 10" id="KW-1133">Transmembrane helix</keyword>